<name>A0A848L525_9ACTN</name>
<gene>
    <name evidence="1" type="ORF">HH308_23240</name>
</gene>
<organism evidence="1 2">
    <name type="scientific">Gordonia asplenii</name>
    <dbReference type="NCBI Taxonomy" id="2725283"/>
    <lineage>
        <taxon>Bacteria</taxon>
        <taxon>Bacillati</taxon>
        <taxon>Actinomycetota</taxon>
        <taxon>Actinomycetes</taxon>
        <taxon>Mycobacteriales</taxon>
        <taxon>Gordoniaceae</taxon>
        <taxon>Gordonia</taxon>
    </lineage>
</organism>
<comment type="caution">
    <text evidence="1">The sequence shown here is derived from an EMBL/GenBank/DDBJ whole genome shotgun (WGS) entry which is preliminary data.</text>
</comment>
<proteinExistence type="predicted"/>
<dbReference type="EMBL" id="JABBNB010000031">
    <property type="protein sequence ID" value="NMO04135.1"/>
    <property type="molecule type" value="Genomic_DNA"/>
</dbReference>
<dbReference type="AlphaFoldDB" id="A0A848L525"/>
<reference evidence="1 2" key="1">
    <citation type="submission" date="2020-04" db="EMBL/GenBank/DDBJ databases">
        <title>Gordonia sp. nov. TBRC 11910.</title>
        <authorList>
            <person name="Suriyachadkun C."/>
        </authorList>
    </citation>
    <scope>NUCLEOTIDE SEQUENCE [LARGE SCALE GENOMIC DNA]</scope>
    <source>
        <strain evidence="1 2">TBRC 11910</strain>
    </source>
</reference>
<sequence length="60" mass="6422">MALAFDARRVTADVDAVFEPTTVIREAARHVAGNHPTLLEGDDWLDDAAKGLVPPGPLLE</sequence>
<accession>A0A848L525</accession>
<evidence type="ECO:0000313" key="2">
    <source>
        <dbReference type="Proteomes" id="UP000550729"/>
    </source>
</evidence>
<evidence type="ECO:0000313" key="1">
    <source>
        <dbReference type="EMBL" id="NMO04135.1"/>
    </source>
</evidence>
<dbReference type="Proteomes" id="UP000550729">
    <property type="component" value="Unassembled WGS sequence"/>
</dbReference>
<keyword evidence="2" id="KW-1185">Reference proteome</keyword>
<dbReference type="RefSeq" id="WP_170196640.1">
    <property type="nucleotide sequence ID" value="NZ_JABBNB010000031.1"/>
</dbReference>
<protein>
    <submittedName>
        <fullName evidence="1">Uncharacterized protein</fullName>
    </submittedName>
</protein>